<organism evidence="1 3">
    <name type="scientific">Comamonas endophytica</name>
    <dbReference type="NCBI Taxonomy" id="2949090"/>
    <lineage>
        <taxon>Bacteria</taxon>
        <taxon>Pseudomonadati</taxon>
        <taxon>Pseudomonadota</taxon>
        <taxon>Betaproteobacteria</taxon>
        <taxon>Burkholderiales</taxon>
        <taxon>Comamonadaceae</taxon>
        <taxon>Comamonas</taxon>
    </lineage>
</organism>
<evidence type="ECO:0000313" key="2">
    <source>
        <dbReference type="EMBL" id="UYG54027.1"/>
    </source>
</evidence>
<name>A0ABY6GHQ6_9BURK</name>
<reference evidence="1" key="1">
    <citation type="submission" date="2022-09" db="EMBL/GenBank/DDBJ databases">
        <title>The complete genome of Acidovorax sp. 5MLIR.</title>
        <authorList>
            <person name="Liu L."/>
            <person name="Yue J."/>
            <person name="Yang F."/>
            <person name="Yuan J."/>
            <person name="Li L."/>
        </authorList>
    </citation>
    <scope>NUCLEOTIDE SEQUENCE</scope>
    <source>
        <strain evidence="1">5MLIR</strain>
        <plasmid evidence="1">unnamed2</plasmid>
    </source>
</reference>
<gene>
    <name evidence="2" type="ORF">M9799_20085</name>
    <name evidence="1" type="ORF">M9799_20525</name>
</gene>
<sequence>MEQTLAPRLKAWLELQMSILAKVSLTNGIAIASQGICGSFRNMLIGSPAKPGQTMLRHFQHFACLGSLAKLKDAVADLCAEPQFPSDATFIRWCSGSIFPAQKRFEPFLQALAQLGAEQFLGQSGEQLLFAQFYVARRFTAVLAMADLWRCADVIATEKYVGAASPSQWAVESFEHWQHHWREMLTIKGLS</sequence>
<protein>
    <submittedName>
        <fullName evidence="1">Uncharacterized protein</fullName>
    </submittedName>
</protein>
<accession>A0ABY6GHQ6</accession>
<dbReference type="EMBL" id="CP106883">
    <property type="protein sequence ID" value="UYG54027.1"/>
    <property type="molecule type" value="Genomic_DNA"/>
</dbReference>
<dbReference type="EMBL" id="CP106883">
    <property type="protein sequence ID" value="UYG53989.1"/>
    <property type="molecule type" value="Genomic_DNA"/>
</dbReference>
<keyword evidence="3" id="KW-1185">Reference proteome</keyword>
<evidence type="ECO:0000313" key="1">
    <source>
        <dbReference type="EMBL" id="UYG53989.1"/>
    </source>
</evidence>
<keyword evidence="1" id="KW-0614">Plasmid</keyword>
<geneLocation type="plasmid" evidence="1 3">
    <name>unnamed2</name>
</geneLocation>
<dbReference type="Proteomes" id="UP001162800">
    <property type="component" value="Plasmid unnamed2"/>
</dbReference>
<dbReference type="RefSeq" id="WP_231045068.1">
    <property type="nucleotide sequence ID" value="NZ_CP106883.1"/>
</dbReference>
<proteinExistence type="predicted"/>
<evidence type="ECO:0000313" key="3">
    <source>
        <dbReference type="Proteomes" id="UP001162800"/>
    </source>
</evidence>